<keyword evidence="1" id="KW-1133">Transmembrane helix</keyword>
<feature type="transmembrane region" description="Helical" evidence="1">
    <location>
        <begin position="116"/>
        <end position="138"/>
    </location>
</feature>
<feature type="transmembrane region" description="Helical" evidence="1">
    <location>
        <begin position="228"/>
        <end position="250"/>
    </location>
</feature>
<proteinExistence type="predicted"/>
<evidence type="ECO:0000256" key="1">
    <source>
        <dbReference type="SAM" id="Phobius"/>
    </source>
</evidence>
<sequence length="256" mass="27336">MTAPAAPPRRSALRAVRAFGRNDLAGVRRDSMLLFLMVAPFTYVAIPRYALPPLTGLLRDRYAFDLAPYHDLVVSMFIIAGEPMLLGALAGLLLLDEKDTGTLHALRVTPVPMVTFAAYRVATVVGVSFAYVVIGMALSGLMPAHAVPGMLGASLCAGLVAALVAVVMALVAGNKVEGLAVVRAIGLVIAGVPILPYFLPAPWDLLFGVLPSYWPVKVYWLSAEGAAFWPYLLAGLACNAALLLFLLRLYGRRRFG</sequence>
<dbReference type="EMBL" id="JBHSBH010000015">
    <property type="protein sequence ID" value="MFC3998904.1"/>
    <property type="molecule type" value="Genomic_DNA"/>
</dbReference>
<comment type="caution">
    <text evidence="2">The sequence shown here is derived from an EMBL/GenBank/DDBJ whole genome shotgun (WGS) entry which is preliminary data.</text>
</comment>
<evidence type="ECO:0008006" key="4">
    <source>
        <dbReference type="Google" id="ProtNLM"/>
    </source>
</evidence>
<name>A0ABV8FRW3_9ACTN</name>
<protein>
    <recommendedName>
        <fullName evidence="4">ABC transporter permease</fullName>
    </recommendedName>
</protein>
<dbReference type="Proteomes" id="UP001595847">
    <property type="component" value="Unassembled WGS sequence"/>
</dbReference>
<feature type="transmembrane region" description="Helical" evidence="1">
    <location>
        <begin position="72"/>
        <end position="95"/>
    </location>
</feature>
<accession>A0ABV8FRW3</accession>
<evidence type="ECO:0000313" key="2">
    <source>
        <dbReference type="EMBL" id="MFC3998904.1"/>
    </source>
</evidence>
<keyword evidence="3" id="KW-1185">Reference proteome</keyword>
<evidence type="ECO:0000313" key="3">
    <source>
        <dbReference type="Proteomes" id="UP001595847"/>
    </source>
</evidence>
<reference evidence="3" key="1">
    <citation type="journal article" date="2019" name="Int. J. Syst. Evol. Microbiol.">
        <title>The Global Catalogue of Microorganisms (GCM) 10K type strain sequencing project: providing services to taxonomists for standard genome sequencing and annotation.</title>
        <authorList>
            <consortium name="The Broad Institute Genomics Platform"/>
            <consortium name="The Broad Institute Genome Sequencing Center for Infectious Disease"/>
            <person name="Wu L."/>
            <person name="Ma J."/>
        </authorList>
    </citation>
    <scope>NUCLEOTIDE SEQUENCE [LARGE SCALE GENOMIC DNA]</scope>
    <source>
        <strain evidence="3">TBRC 1826</strain>
    </source>
</reference>
<dbReference type="RefSeq" id="WP_378537047.1">
    <property type="nucleotide sequence ID" value="NZ_JBHSBH010000015.1"/>
</dbReference>
<feature type="transmembrane region" description="Helical" evidence="1">
    <location>
        <begin position="150"/>
        <end position="173"/>
    </location>
</feature>
<keyword evidence="1" id="KW-0472">Membrane</keyword>
<keyword evidence="1" id="KW-0812">Transmembrane</keyword>
<organism evidence="2 3">
    <name type="scientific">Nocardiopsis sediminis</name>
    <dbReference type="NCBI Taxonomy" id="1778267"/>
    <lineage>
        <taxon>Bacteria</taxon>
        <taxon>Bacillati</taxon>
        <taxon>Actinomycetota</taxon>
        <taxon>Actinomycetes</taxon>
        <taxon>Streptosporangiales</taxon>
        <taxon>Nocardiopsidaceae</taxon>
        <taxon>Nocardiopsis</taxon>
    </lineage>
</organism>
<feature type="transmembrane region" description="Helical" evidence="1">
    <location>
        <begin position="180"/>
        <end position="199"/>
    </location>
</feature>
<gene>
    <name evidence="2" type="ORF">ACFOVU_23485</name>
</gene>
<feature type="transmembrane region" description="Helical" evidence="1">
    <location>
        <begin position="31"/>
        <end position="52"/>
    </location>
</feature>